<dbReference type="Gene3D" id="3.60.15.10">
    <property type="entry name" value="Ribonuclease Z/Hydroxyacylglutathione hydrolase-like"/>
    <property type="match status" value="1"/>
</dbReference>
<dbReference type="InterPro" id="IPR001279">
    <property type="entry name" value="Metallo-B-lactamas"/>
</dbReference>
<dbReference type="PANTHER" id="PTHR15032:SF4">
    <property type="entry name" value="N-ACYL-PHOSPHATIDYLETHANOLAMINE-HYDROLYZING PHOSPHOLIPASE D"/>
    <property type="match status" value="1"/>
</dbReference>
<dbReference type="SUPFAM" id="SSF56281">
    <property type="entry name" value="Metallo-hydrolase/oxidoreductase"/>
    <property type="match status" value="1"/>
</dbReference>
<gene>
    <name evidence="2" type="ORF">TWF696_002923</name>
</gene>
<dbReference type="GO" id="GO:0070292">
    <property type="term" value="P:N-acylphosphatidylethanolamine metabolic process"/>
    <property type="evidence" value="ECO:0007669"/>
    <property type="project" value="TreeGrafter"/>
</dbReference>
<proteinExistence type="predicted"/>
<dbReference type="AlphaFoldDB" id="A0AAV9U1F7"/>
<feature type="domain" description="Metallo-beta-lactamase" evidence="1">
    <location>
        <begin position="128"/>
        <end position="370"/>
    </location>
</feature>
<evidence type="ECO:0000313" key="3">
    <source>
        <dbReference type="Proteomes" id="UP001375240"/>
    </source>
</evidence>
<sequence length="425" mass="47436">MGFSRAFKSCFRNSKSRTAMKATATSTGILVSTKTGLPVPDEAKEKQHHLPNGRFANPWLSWHDPNRPELMKWAISGFFNGTWPKPKGDEVKVIAPQFEQSRTDVKDLRATWLGHACFLVEFPGGFRALFDPVFCHRCSPFTFMGPARFTKVPCEIEEIPIVDAVIISHAHYDHLDVSSVNRIHKKFPNAHFFVPLNNKKWFSSLGIANCTEQDWWEDSEITIEVKGNGEKEGEAVGGSETTTSTLSATISNFPCQHTAGRTLTDLNSTLWSSWGVTSGGKSVYFAGDTGYRAVPQVPEGEDDYGEKYNDLPHCPAFKQIGDLRGPFDLGMIPIGAYNARQFMSPMHANPFDSVNIFIDTKCKKAIGMHWGTWVLTAEPVLEPPRKLREAMKWKNLPEEGVFDVVAIGESVVVLEQEEAPVKPEE</sequence>
<dbReference type="InterPro" id="IPR036866">
    <property type="entry name" value="RibonucZ/Hydroxyglut_hydro"/>
</dbReference>
<name>A0AAV9U1F7_9PEZI</name>
<comment type="caution">
    <text evidence="2">The sequence shown here is derived from an EMBL/GenBank/DDBJ whole genome shotgun (WGS) entry which is preliminary data.</text>
</comment>
<dbReference type="EMBL" id="JAVHNQ010000014">
    <property type="protein sequence ID" value="KAK6332904.1"/>
    <property type="molecule type" value="Genomic_DNA"/>
</dbReference>
<organism evidence="2 3">
    <name type="scientific">Orbilia brochopaga</name>
    <dbReference type="NCBI Taxonomy" id="3140254"/>
    <lineage>
        <taxon>Eukaryota</taxon>
        <taxon>Fungi</taxon>
        <taxon>Dikarya</taxon>
        <taxon>Ascomycota</taxon>
        <taxon>Pezizomycotina</taxon>
        <taxon>Orbiliomycetes</taxon>
        <taxon>Orbiliales</taxon>
        <taxon>Orbiliaceae</taxon>
        <taxon>Orbilia</taxon>
    </lineage>
</organism>
<dbReference type="PANTHER" id="PTHR15032">
    <property type="entry name" value="N-ACYL-PHOSPHATIDYLETHANOLAMINE-HYDROLYZING PHOSPHOLIPASE D"/>
    <property type="match status" value="1"/>
</dbReference>
<dbReference type="GO" id="GO:0070291">
    <property type="term" value="P:N-acylethanolamine metabolic process"/>
    <property type="evidence" value="ECO:0007669"/>
    <property type="project" value="TreeGrafter"/>
</dbReference>
<evidence type="ECO:0000313" key="2">
    <source>
        <dbReference type="EMBL" id="KAK6332904.1"/>
    </source>
</evidence>
<dbReference type="Pfam" id="PF12706">
    <property type="entry name" value="Lactamase_B_2"/>
    <property type="match status" value="1"/>
</dbReference>
<evidence type="ECO:0000259" key="1">
    <source>
        <dbReference type="Pfam" id="PF12706"/>
    </source>
</evidence>
<accession>A0AAV9U1F7</accession>
<protein>
    <recommendedName>
        <fullName evidence="1">Metallo-beta-lactamase domain-containing protein</fullName>
    </recommendedName>
</protein>
<dbReference type="GO" id="GO:0070290">
    <property type="term" value="F:N-acylphosphatidylethanolamine-specific phospholipase D activity"/>
    <property type="evidence" value="ECO:0007669"/>
    <property type="project" value="TreeGrafter"/>
</dbReference>
<dbReference type="Proteomes" id="UP001375240">
    <property type="component" value="Unassembled WGS sequence"/>
</dbReference>
<keyword evidence="3" id="KW-1185">Reference proteome</keyword>
<dbReference type="FunFam" id="3.60.15.10:FF:000048">
    <property type="entry name" value="Zn-dependent hydrolase/oxidoreductase family protein, putative"/>
    <property type="match status" value="1"/>
</dbReference>
<reference evidence="2 3" key="1">
    <citation type="submission" date="2019-10" db="EMBL/GenBank/DDBJ databases">
        <authorList>
            <person name="Palmer J.M."/>
        </authorList>
    </citation>
    <scope>NUCLEOTIDE SEQUENCE [LARGE SCALE GENOMIC DNA]</scope>
    <source>
        <strain evidence="2 3">TWF696</strain>
    </source>
</reference>
<dbReference type="GO" id="GO:0005737">
    <property type="term" value="C:cytoplasm"/>
    <property type="evidence" value="ECO:0007669"/>
    <property type="project" value="TreeGrafter"/>
</dbReference>